<dbReference type="SUPFAM" id="SSF50729">
    <property type="entry name" value="PH domain-like"/>
    <property type="match status" value="1"/>
</dbReference>
<feature type="transmembrane region" description="Helical" evidence="1">
    <location>
        <begin position="118"/>
        <end position="140"/>
    </location>
</feature>
<feature type="transmembrane region" description="Helical" evidence="1">
    <location>
        <begin position="39"/>
        <end position="67"/>
    </location>
</feature>
<feature type="transmembrane region" description="Helical" evidence="1">
    <location>
        <begin position="152"/>
        <end position="172"/>
    </location>
</feature>
<name>A0A9W7BFM7_9STRA</name>
<proteinExistence type="predicted"/>
<feature type="domain" description="PH" evidence="2">
    <location>
        <begin position="277"/>
        <end position="388"/>
    </location>
</feature>
<dbReference type="AlphaFoldDB" id="A0A9W7BFM7"/>
<keyword evidence="1" id="KW-1133">Transmembrane helix</keyword>
<gene>
    <name evidence="3" type="ORF">TL16_g11593</name>
</gene>
<dbReference type="Gene3D" id="2.30.29.30">
    <property type="entry name" value="Pleckstrin-homology domain (PH domain)/Phosphotyrosine-binding domain (PTB)"/>
    <property type="match status" value="1"/>
</dbReference>
<dbReference type="Proteomes" id="UP001162640">
    <property type="component" value="Unassembled WGS sequence"/>
</dbReference>
<comment type="caution">
    <text evidence="3">The sequence shown here is derived from an EMBL/GenBank/DDBJ whole genome shotgun (WGS) entry which is preliminary data.</text>
</comment>
<keyword evidence="1" id="KW-0472">Membrane</keyword>
<feature type="transmembrane region" description="Helical" evidence="1">
    <location>
        <begin position="73"/>
        <end position="97"/>
    </location>
</feature>
<organism evidence="3 4">
    <name type="scientific">Triparma laevis f. inornata</name>
    <dbReference type="NCBI Taxonomy" id="1714386"/>
    <lineage>
        <taxon>Eukaryota</taxon>
        <taxon>Sar</taxon>
        <taxon>Stramenopiles</taxon>
        <taxon>Ochrophyta</taxon>
        <taxon>Bolidophyceae</taxon>
        <taxon>Parmales</taxon>
        <taxon>Triparmaceae</taxon>
        <taxon>Triparma</taxon>
    </lineage>
</organism>
<sequence length="412" mass="45992">MLSAENVALENRAIRLMLQIREKELNYITNKYNAMGTQAALVGGFTVTTLTSLTIGEGIPFIVRWLFFAFSSVSLSCSISCILNATFVTVWGPGLALRGPRGSMAKAYYGMVYEQRQIFGSFVVAIFFFAAQSIVAFWVIDADDNDDSMESYSWFATFAMLGGGIYAVYALVRMYSRFHALSPDELNLRPSLPFVQEMNGAATVEDSEITALQKKQMAKEREMAMLAAGGQVDERDTKFAQKLKGFSLLGGGLTKDQVRASINNPQEIKSQGGDAIPSNFHGYLHKKSHHRGGMQYLHGDPWKPRWFVLQDGKLYYYITEEEWKQGKPPRNEHNPIMMGGYEVMVNPKDFDWGFMLESVGNEDRDWELRAESESLRLAWIKVLLKSSLMGGNRGSDMEILAGAELVGGGGTF</sequence>
<dbReference type="EMBL" id="BLQM01000438">
    <property type="protein sequence ID" value="GMH89879.1"/>
    <property type="molecule type" value="Genomic_DNA"/>
</dbReference>
<evidence type="ECO:0000259" key="2">
    <source>
        <dbReference type="PROSITE" id="PS50003"/>
    </source>
</evidence>
<protein>
    <recommendedName>
        <fullName evidence="2">PH domain-containing protein</fullName>
    </recommendedName>
</protein>
<dbReference type="InterPro" id="IPR011993">
    <property type="entry name" value="PH-like_dom_sf"/>
</dbReference>
<evidence type="ECO:0000313" key="4">
    <source>
        <dbReference type="Proteomes" id="UP001162640"/>
    </source>
</evidence>
<evidence type="ECO:0000256" key="1">
    <source>
        <dbReference type="SAM" id="Phobius"/>
    </source>
</evidence>
<dbReference type="PROSITE" id="PS50003">
    <property type="entry name" value="PH_DOMAIN"/>
    <property type="match status" value="1"/>
</dbReference>
<dbReference type="CDD" id="cd00821">
    <property type="entry name" value="PH"/>
    <property type="match status" value="1"/>
</dbReference>
<reference evidence="4" key="1">
    <citation type="journal article" date="2023" name="Commun. Biol.">
        <title>Genome analysis of Parmales, the sister group of diatoms, reveals the evolutionary specialization of diatoms from phago-mixotrophs to photoautotrophs.</title>
        <authorList>
            <person name="Ban H."/>
            <person name="Sato S."/>
            <person name="Yoshikawa S."/>
            <person name="Yamada K."/>
            <person name="Nakamura Y."/>
            <person name="Ichinomiya M."/>
            <person name="Sato N."/>
            <person name="Blanc-Mathieu R."/>
            <person name="Endo H."/>
            <person name="Kuwata A."/>
            <person name="Ogata H."/>
        </authorList>
    </citation>
    <scope>NUCLEOTIDE SEQUENCE [LARGE SCALE GENOMIC DNA]</scope>
</reference>
<accession>A0A9W7BFM7</accession>
<dbReference type="SMART" id="SM00233">
    <property type="entry name" value="PH"/>
    <property type="match status" value="1"/>
</dbReference>
<evidence type="ECO:0000313" key="3">
    <source>
        <dbReference type="EMBL" id="GMH89879.1"/>
    </source>
</evidence>
<keyword evidence="1" id="KW-0812">Transmembrane</keyword>
<dbReference type="InterPro" id="IPR001849">
    <property type="entry name" value="PH_domain"/>
</dbReference>
<dbReference type="Pfam" id="PF00169">
    <property type="entry name" value="PH"/>
    <property type="match status" value="1"/>
</dbReference>